<dbReference type="Pfam" id="PF20285">
    <property type="entry name" value="CTD9"/>
    <property type="match status" value="1"/>
</dbReference>
<reference evidence="2 3" key="1">
    <citation type="submission" date="2018-12" db="EMBL/GenBank/DDBJ databases">
        <title>Genomic taxonomy of the Vibrionaceae family.</title>
        <authorList>
            <person name="Gomez-Gil B."/>
            <person name="Enciso-Ibarra K."/>
        </authorList>
    </citation>
    <scope>NUCLEOTIDE SEQUENCE [LARGE SCALE GENOMIC DNA]</scope>
    <source>
        <strain evidence="2 3">CAIM 594</strain>
    </source>
</reference>
<evidence type="ECO:0000313" key="3">
    <source>
        <dbReference type="Proteomes" id="UP000269041"/>
    </source>
</evidence>
<protein>
    <recommendedName>
        <fullName evidence="1">ABC-three component systems C-terminal domain-containing protein</fullName>
    </recommendedName>
</protein>
<dbReference type="OrthoDB" id="9088658at2"/>
<evidence type="ECO:0000313" key="2">
    <source>
        <dbReference type="EMBL" id="RSD30332.1"/>
    </source>
</evidence>
<dbReference type="Proteomes" id="UP000269041">
    <property type="component" value="Unassembled WGS sequence"/>
</dbReference>
<name>A0A3R9F5G2_9VIBR</name>
<evidence type="ECO:0000259" key="1">
    <source>
        <dbReference type="Pfam" id="PF20285"/>
    </source>
</evidence>
<keyword evidence="3" id="KW-1185">Reference proteome</keyword>
<proteinExistence type="predicted"/>
<sequence>MSVLDSNKASFDKVAAGGHVGGRDVHDNSTHITHNHAAPVMYRQDRRLRELVEEHEREIQKDELYKVFSGQLNNFLERKVEVKLRDLGQKLTDGNRDYLLDYAMDVKERVSMKIMQFSHYKSAQELYTYILTNIRTTFLHEISPCIKSGDFKDYQINELVEDKIIQPVLESVHGCSLNIDKDELYGVLYILTGNCYIEWDLK</sequence>
<dbReference type="AlphaFoldDB" id="A0A3R9F5G2"/>
<comment type="caution">
    <text evidence="2">The sequence shown here is derived from an EMBL/GenBank/DDBJ whole genome shotgun (WGS) entry which is preliminary data.</text>
</comment>
<gene>
    <name evidence="2" type="ORF">EJA03_14555</name>
</gene>
<accession>A0A3R9F5G2</accession>
<feature type="domain" description="ABC-three component systems C-terminal" evidence="1">
    <location>
        <begin position="86"/>
        <end position="199"/>
    </location>
</feature>
<dbReference type="InterPro" id="IPR046911">
    <property type="entry name" value="ABC-3C_CTD9"/>
</dbReference>
<dbReference type="EMBL" id="RSFA01000072">
    <property type="protein sequence ID" value="RSD30332.1"/>
    <property type="molecule type" value="Genomic_DNA"/>
</dbReference>
<organism evidence="2 3">
    <name type="scientific">Vibrio pectenicida</name>
    <dbReference type="NCBI Taxonomy" id="62763"/>
    <lineage>
        <taxon>Bacteria</taxon>
        <taxon>Pseudomonadati</taxon>
        <taxon>Pseudomonadota</taxon>
        <taxon>Gammaproteobacteria</taxon>
        <taxon>Vibrionales</taxon>
        <taxon>Vibrionaceae</taxon>
        <taxon>Vibrio</taxon>
    </lineage>
</organism>
<dbReference type="RefSeq" id="WP_125322463.1">
    <property type="nucleotide sequence ID" value="NZ_AP024890.1"/>
</dbReference>